<feature type="compositionally biased region" description="Polar residues" evidence="1">
    <location>
        <begin position="72"/>
        <end position="101"/>
    </location>
</feature>
<reference evidence="2 3" key="1">
    <citation type="submission" date="2021-01" db="EMBL/GenBank/DDBJ databases">
        <title>FDA dAtabase for Regulatory Grade micrObial Sequences (FDA-ARGOS): Supporting development and validation of Infectious Disease Dx tests.</title>
        <authorList>
            <person name="Nelson B."/>
            <person name="Plummer A."/>
            <person name="Tallon L."/>
            <person name="Sadzewicz L."/>
            <person name="Zhao X."/>
            <person name="Boylan J."/>
            <person name="Ott S."/>
            <person name="Bowen H."/>
            <person name="Vavikolanu K."/>
            <person name="Mehta A."/>
            <person name="Aluvathingal J."/>
            <person name="Nadendla S."/>
            <person name="Myers T."/>
            <person name="Yan Y."/>
            <person name="Sichtig H."/>
        </authorList>
    </citation>
    <scope>NUCLEOTIDE SEQUENCE [LARGE SCALE GENOMIC DNA]</scope>
    <source>
        <strain evidence="2 3">FDAARGOS_1161</strain>
    </source>
</reference>
<dbReference type="Proteomes" id="UP000595254">
    <property type="component" value="Chromosome"/>
</dbReference>
<sequence>MIENQTKEPTQAEKQLEGISWGRMMAQTGRINRSWGRMIGSWGRMDRLVRLNDDRKPDKRANSSRKAVRRNQLGQNDGSNGENKSGLEQNDGQSLSDSSFG</sequence>
<accession>A0A974NLQ3</accession>
<evidence type="ECO:0000256" key="1">
    <source>
        <dbReference type="SAM" id="MobiDB-lite"/>
    </source>
</evidence>
<feature type="region of interest" description="Disordered" evidence="1">
    <location>
        <begin position="1"/>
        <end position="21"/>
    </location>
</feature>
<feature type="compositionally biased region" description="Basic and acidic residues" evidence="1">
    <location>
        <begin position="52"/>
        <end position="61"/>
    </location>
</feature>
<organism evidence="2 3">
    <name type="scientific">Peribacillus psychrosaccharolyticus</name>
    <name type="common">Bacillus psychrosaccharolyticus</name>
    <dbReference type="NCBI Taxonomy" id="1407"/>
    <lineage>
        <taxon>Bacteria</taxon>
        <taxon>Bacillati</taxon>
        <taxon>Bacillota</taxon>
        <taxon>Bacilli</taxon>
        <taxon>Bacillales</taxon>
        <taxon>Bacillaceae</taxon>
        <taxon>Peribacillus</taxon>
    </lineage>
</organism>
<dbReference type="RefSeq" id="WP_201647705.1">
    <property type="nucleotide sequence ID" value="NZ_CP068053.1"/>
</dbReference>
<dbReference type="EMBL" id="CP068053">
    <property type="protein sequence ID" value="QQT00046.1"/>
    <property type="molecule type" value="Genomic_DNA"/>
</dbReference>
<dbReference type="AlphaFoldDB" id="A0A974NLQ3"/>
<protein>
    <submittedName>
        <fullName evidence="2">Uncharacterized protein</fullName>
    </submittedName>
</protein>
<evidence type="ECO:0000313" key="3">
    <source>
        <dbReference type="Proteomes" id="UP000595254"/>
    </source>
</evidence>
<feature type="region of interest" description="Disordered" evidence="1">
    <location>
        <begin position="52"/>
        <end position="101"/>
    </location>
</feature>
<proteinExistence type="predicted"/>
<dbReference type="KEGG" id="ppsr:I6J18_21105"/>
<evidence type="ECO:0000313" key="2">
    <source>
        <dbReference type="EMBL" id="QQT00046.1"/>
    </source>
</evidence>
<keyword evidence="3" id="KW-1185">Reference proteome</keyword>
<name>A0A974NLQ3_PERPY</name>
<gene>
    <name evidence="2" type="ORF">I6J18_21105</name>
</gene>